<keyword evidence="5" id="KW-1185">Reference proteome</keyword>
<dbReference type="KEGG" id="lgi:LOTGIDRAFT_165064"/>
<feature type="chain" id="PRO_5004715719" description="Syndecan/Neurexin domain-containing protein" evidence="3">
    <location>
        <begin position="21"/>
        <end position="184"/>
    </location>
</feature>
<dbReference type="EMBL" id="KB202591">
    <property type="protein sequence ID" value="ESO89470.1"/>
    <property type="molecule type" value="Genomic_DNA"/>
</dbReference>
<dbReference type="HOGENOM" id="CLU_1469841_0_0_1"/>
<feature type="compositionally biased region" description="Low complexity" evidence="1">
    <location>
        <begin position="55"/>
        <end position="94"/>
    </location>
</feature>
<dbReference type="Proteomes" id="UP000030746">
    <property type="component" value="Unassembled WGS sequence"/>
</dbReference>
<protein>
    <recommendedName>
        <fullName evidence="6">Syndecan/Neurexin domain-containing protein</fullName>
    </recommendedName>
</protein>
<evidence type="ECO:0008006" key="6">
    <source>
        <dbReference type="Google" id="ProtNLM"/>
    </source>
</evidence>
<keyword evidence="2" id="KW-1133">Transmembrane helix</keyword>
<name>V4A3F9_LOTGI</name>
<dbReference type="RefSeq" id="XP_009059831.1">
    <property type="nucleotide sequence ID" value="XM_009061583.1"/>
</dbReference>
<sequence>MDKMTIMLSVLTSYCVLVCGLNTTLTTTTAVQSIPPLGTSTGKGLNMTTVLRANDTLNGSTNTTSTSEQTTPSATVTKVPKLTTTPATTTEQTTNLPYEGALTETEELAIILTAVVIGTAVAIVLVALMSRYFLTSKTLSQEQKQKFKQGSISNGLPAFNLEMADYDNVQTDNQYPSTSSGSGR</sequence>
<evidence type="ECO:0000313" key="4">
    <source>
        <dbReference type="EMBL" id="ESO89470.1"/>
    </source>
</evidence>
<evidence type="ECO:0000313" key="5">
    <source>
        <dbReference type="Proteomes" id="UP000030746"/>
    </source>
</evidence>
<evidence type="ECO:0000256" key="1">
    <source>
        <dbReference type="SAM" id="MobiDB-lite"/>
    </source>
</evidence>
<organism evidence="4 5">
    <name type="scientific">Lottia gigantea</name>
    <name type="common">Giant owl limpet</name>
    <dbReference type="NCBI Taxonomy" id="225164"/>
    <lineage>
        <taxon>Eukaryota</taxon>
        <taxon>Metazoa</taxon>
        <taxon>Spiralia</taxon>
        <taxon>Lophotrochozoa</taxon>
        <taxon>Mollusca</taxon>
        <taxon>Gastropoda</taxon>
        <taxon>Patellogastropoda</taxon>
        <taxon>Lottioidea</taxon>
        <taxon>Lottiidae</taxon>
        <taxon>Lottia</taxon>
    </lineage>
</organism>
<accession>V4A3F9</accession>
<reference evidence="4 5" key="1">
    <citation type="journal article" date="2013" name="Nature">
        <title>Insights into bilaterian evolution from three spiralian genomes.</title>
        <authorList>
            <person name="Simakov O."/>
            <person name="Marletaz F."/>
            <person name="Cho S.J."/>
            <person name="Edsinger-Gonzales E."/>
            <person name="Havlak P."/>
            <person name="Hellsten U."/>
            <person name="Kuo D.H."/>
            <person name="Larsson T."/>
            <person name="Lv J."/>
            <person name="Arendt D."/>
            <person name="Savage R."/>
            <person name="Osoegawa K."/>
            <person name="de Jong P."/>
            <person name="Grimwood J."/>
            <person name="Chapman J.A."/>
            <person name="Shapiro H."/>
            <person name="Aerts A."/>
            <person name="Otillar R.P."/>
            <person name="Terry A.Y."/>
            <person name="Boore J.L."/>
            <person name="Grigoriev I.V."/>
            <person name="Lindberg D.R."/>
            <person name="Seaver E.C."/>
            <person name="Weisblat D.A."/>
            <person name="Putnam N.H."/>
            <person name="Rokhsar D.S."/>
        </authorList>
    </citation>
    <scope>NUCLEOTIDE SEQUENCE [LARGE SCALE GENOMIC DNA]</scope>
</reference>
<dbReference type="AlphaFoldDB" id="V4A3F9"/>
<evidence type="ECO:0000256" key="2">
    <source>
        <dbReference type="SAM" id="Phobius"/>
    </source>
</evidence>
<keyword evidence="2" id="KW-0472">Membrane</keyword>
<proteinExistence type="predicted"/>
<feature type="region of interest" description="Disordered" evidence="1">
    <location>
        <begin position="55"/>
        <end position="95"/>
    </location>
</feature>
<keyword evidence="2" id="KW-0812">Transmembrane</keyword>
<keyword evidence="3" id="KW-0732">Signal</keyword>
<gene>
    <name evidence="4" type="ORF">LOTGIDRAFT_165064</name>
</gene>
<feature type="transmembrane region" description="Helical" evidence="2">
    <location>
        <begin position="108"/>
        <end position="134"/>
    </location>
</feature>
<feature type="signal peptide" evidence="3">
    <location>
        <begin position="1"/>
        <end position="20"/>
    </location>
</feature>
<dbReference type="GeneID" id="20239904"/>
<evidence type="ECO:0000256" key="3">
    <source>
        <dbReference type="SAM" id="SignalP"/>
    </source>
</evidence>
<dbReference type="CTD" id="20239904"/>